<dbReference type="AlphaFoldDB" id="A0A1N7N3H8"/>
<dbReference type="InterPro" id="IPR012336">
    <property type="entry name" value="Thioredoxin-like_fold"/>
</dbReference>
<dbReference type="SUPFAM" id="SSF52833">
    <property type="entry name" value="Thioredoxin-like"/>
    <property type="match status" value="1"/>
</dbReference>
<evidence type="ECO:0000313" key="3">
    <source>
        <dbReference type="EMBL" id="PQA93767.1"/>
    </source>
</evidence>
<protein>
    <submittedName>
        <fullName evidence="3">Disulfide isomerase</fullName>
    </submittedName>
    <submittedName>
        <fullName evidence="4">Thioredoxin-related protein</fullName>
    </submittedName>
</protein>
<keyword evidence="1" id="KW-0732">Signal</keyword>
<reference evidence="5" key="2">
    <citation type="submission" date="2017-01" db="EMBL/GenBank/DDBJ databases">
        <authorList>
            <person name="Varghese N."/>
            <person name="Submissions S."/>
        </authorList>
    </citation>
    <scope>NUCLEOTIDE SEQUENCE [LARGE SCALE GENOMIC DNA]</scope>
    <source>
        <strain evidence="5">DSM 21068</strain>
    </source>
</reference>
<dbReference type="PROSITE" id="PS51352">
    <property type="entry name" value="THIOREDOXIN_2"/>
    <property type="match status" value="1"/>
</dbReference>
<dbReference type="InterPro" id="IPR036249">
    <property type="entry name" value="Thioredoxin-like_sf"/>
</dbReference>
<evidence type="ECO:0000256" key="1">
    <source>
        <dbReference type="SAM" id="SignalP"/>
    </source>
</evidence>
<evidence type="ECO:0000313" key="6">
    <source>
        <dbReference type="Proteomes" id="UP000238314"/>
    </source>
</evidence>
<evidence type="ECO:0000313" key="5">
    <source>
        <dbReference type="Proteomes" id="UP000186246"/>
    </source>
</evidence>
<evidence type="ECO:0000313" key="4">
    <source>
        <dbReference type="EMBL" id="SIS92895.1"/>
    </source>
</evidence>
<sequence>MKNFITTLLILVFSFSFAQEQGIKFDQSSFKDLLTKAKKEKKLVFIDAYAVWCGPCKMMDRNVFTQKSVGDFFNKNFISSRIDMEKGEGREIAQQFSVRSYPTFLFMNGDGELVSQNSGYMEPTLFLAMAQDVKAGNSKEGSLKDRFAKGENSPEFLINIMKLNSTSDFEFAKKASEKYFATKKPTEPITKEEVGFLFFFIKSSKDFNFKYLQDKKAEIIQFLPEEQYNEYKNQILLSDVMETAIDDKNHRIDEDKFMKAAEPLVGKEAATAKLNQIKLSYYEQNRNFTEYEKTALEYYKNPDLFEPNETLKAAWIFAENIKNKASLKKATEWAEKSVMRGETPENTYILAQLYYLIGNKDLAKNFAELSNSIAKQTGKDTKLSEELLNLIKK</sequence>
<feature type="domain" description="Thioredoxin" evidence="2">
    <location>
        <begin position="8"/>
        <end position="135"/>
    </location>
</feature>
<keyword evidence="6" id="KW-1185">Reference proteome</keyword>
<dbReference type="Proteomes" id="UP000238314">
    <property type="component" value="Unassembled WGS sequence"/>
</dbReference>
<reference evidence="4" key="3">
    <citation type="submission" date="2017-01" db="EMBL/GenBank/DDBJ databases">
        <authorList>
            <person name="Mah S.A."/>
            <person name="Swanson W.J."/>
            <person name="Moy G.W."/>
            <person name="Vacquier V.D."/>
        </authorList>
    </citation>
    <scope>NUCLEOTIDE SEQUENCE [LARGE SCALE GENOMIC DNA]</scope>
    <source>
        <strain evidence="4">DSM 21068</strain>
    </source>
</reference>
<dbReference type="PANTHER" id="PTHR45663:SF11">
    <property type="entry name" value="GEO12009P1"/>
    <property type="match status" value="1"/>
</dbReference>
<dbReference type="GO" id="GO:0015035">
    <property type="term" value="F:protein-disulfide reductase activity"/>
    <property type="evidence" value="ECO:0007669"/>
    <property type="project" value="TreeGrafter"/>
</dbReference>
<organism evidence="4 5">
    <name type="scientific">Chryseobacterium piscicola</name>
    <dbReference type="NCBI Taxonomy" id="551459"/>
    <lineage>
        <taxon>Bacteria</taxon>
        <taxon>Pseudomonadati</taxon>
        <taxon>Bacteroidota</taxon>
        <taxon>Flavobacteriia</taxon>
        <taxon>Flavobacteriales</taxon>
        <taxon>Weeksellaceae</taxon>
        <taxon>Chryseobacterium group</taxon>
        <taxon>Chryseobacterium</taxon>
    </lineage>
</organism>
<dbReference type="STRING" id="551459.SAMN05421796_106171"/>
<dbReference type="InterPro" id="IPR013766">
    <property type="entry name" value="Thioredoxin_domain"/>
</dbReference>
<name>A0A1N7N3H8_9FLAO</name>
<gene>
    <name evidence="3" type="ORF">B0A70_08230</name>
    <name evidence="4" type="ORF">SAMN05421796_106171</name>
</gene>
<dbReference type="EMBL" id="FTOJ01000006">
    <property type="protein sequence ID" value="SIS92895.1"/>
    <property type="molecule type" value="Genomic_DNA"/>
</dbReference>
<dbReference type="OrthoDB" id="120730at2"/>
<evidence type="ECO:0000259" key="2">
    <source>
        <dbReference type="PROSITE" id="PS51352"/>
    </source>
</evidence>
<dbReference type="RefSeq" id="WP_076452049.1">
    <property type="nucleotide sequence ID" value="NZ_FTOJ01000006.1"/>
</dbReference>
<reference evidence="3 6" key="1">
    <citation type="submission" date="2016-11" db="EMBL/GenBank/DDBJ databases">
        <title>Whole genomes of Flavobacteriaceae.</title>
        <authorList>
            <person name="Stine C."/>
            <person name="Li C."/>
            <person name="Tadesse D."/>
        </authorList>
    </citation>
    <scope>NUCLEOTIDE SEQUENCE [LARGE SCALE GENOMIC DNA]</scope>
    <source>
        <strain evidence="3 6">DSM 21068</strain>
    </source>
</reference>
<dbReference type="GO" id="GO:0005737">
    <property type="term" value="C:cytoplasm"/>
    <property type="evidence" value="ECO:0007669"/>
    <property type="project" value="TreeGrafter"/>
</dbReference>
<dbReference type="GO" id="GO:0016853">
    <property type="term" value="F:isomerase activity"/>
    <property type="evidence" value="ECO:0007669"/>
    <property type="project" value="UniProtKB-KW"/>
</dbReference>
<dbReference type="PANTHER" id="PTHR45663">
    <property type="entry name" value="GEO12009P1"/>
    <property type="match status" value="1"/>
</dbReference>
<dbReference type="EMBL" id="MUGO01000012">
    <property type="protein sequence ID" value="PQA93767.1"/>
    <property type="molecule type" value="Genomic_DNA"/>
</dbReference>
<feature type="signal peptide" evidence="1">
    <location>
        <begin position="1"/>
        <end position="18"/>
    </location>
</feature>
<dbReference type="Pfam" id="PF13098">
    <property type="entry name" value="Thioredoxin_2"/>
    <property type="match status" value="1"/>
</dbReference>
<accession>A0A1N7N3H8</accession>
<dbReference type="Proteomes" id="UP000186246">
    <property type="component" value="Unassembled WGS sequence"/>
</dbReference>
<keyword evidence="3" id="KW-0413">Isomerase</keyword>
<dbReference type="Gene3D" id="3.40.30.10">
    <property type="entry name" value="Glutaredoxin"/>
    <property type="match status" value="1"/>
</dbReference>
<proteinExistence type="predicted"/>
<feature type="chain" id="PRO_5044563880" evidence="1">
    <location>
        <begin position="19"/>
        <end position="393"/>
    </location>
</feature>